<comment type="caution">
    <text evidence="2">The sequence shown here is derived from an EMBL/GenBank/DDBJ whole genome shotgun (WGS) entry which is preliminary data.</text>
</comment>
<dbReference type="RefSeq" id="WP_378611442.1">
    <property type="nucleotide sequence ID" value="NZ_JBHSAX010000006.1"/>
</dbReference>
<keyword evidence="1" id="KW-0812">Transmembrane</keyword>
<evidence type="ECO:0000256" key="1">
    <source>
        <dbReference type="SAM" id="Phobius"/>
    </source>
</evidence>
<sequence>MNRPAAANRTLVGLAGLALLAAGGYALAAHYGHLSWVDTGAPLVPGPAAPPTWVFLAVIAGAALLALLCLRWLFAQPFRMPKSVGWQVGGDDRTGRTVLRSGTAAAPVAADIEGYPGVRNAQAWLSGGPDTPQLHLLVTAAPAADVAELRRRILGHAVTRLRAALEVEIIPVTLELRFADEQRALQ</sequence>
<keyword evidence="1" id="KW-0472">Membrane</keyword>
<reference evidence="3" key="1">
    <citation type="journal article" date="2019" name="Int. J. Syst. Evol. Microbiol.">
        <title>The Global Catalogue of Microorganisms (GCM) 10K type strain sequencing project: providing services to taxonomists for standard genome sequencing and annotation.</title>
        <authorList>
            <consortium name="The Broad Institute Genomics Platform"/>
            <consortium name="The Broad Institute Genome Sequencing Center for Infectious Disease"/>
            <person name="Wu L."/>
            <person name="Ma J."/>
        </authorList>
    </citation>
    <scope>NUCLEOTIDE SEQUENCE [LARGE SCALE GENOMIC DNA]</scope>
    <source>
        <strain evidence="3">CGMCC 4.7330</strain>
    </source>
</reference>
<accession>A0ABV8DNZ0</accession>
<dbReference type="Proteomes" id="UP001595696">
    <property type="component" value="Unassembled WGS sequence"/>
</dbReference>
<proteinExistence type="predicted"/>
<evidence type="ECO:0000313" key="3">
    <source>
        <dbReference type="Proteomes" id="UP001595696"/>
    </source>
</evidence>
<keyword evidence="1" id="KW-1133">Transmembrane helix</keyword>
<name>A0ABV8DNZ0_9NOCA</name>
<evidence type="ECO:0000313" key="2">
    <source>
        <dbReference type="EMBL" id="MFC3961685.1"/>
    </source>
</evidence>
<gene>
    <name evidence="2" type="ORF">ACFO0B_06760</name>
</gene>
<feature type="transmembrane region" description="Helical" evidence="1">
    <location>
        <begin position="52"/>
        <end position="74"/>
    </location>
</feature>
<organism evidence="2 3">
    <name type="scientific">Nocardia jiangsuensis</name>
    <dbReference type="NCBI Taxonomy" id="1691563"/>
    <lineage>
        <taxon>Bacteria</taxon>
        <taxon>Bacillati</taxon>
        <taxon>Actinomycetota</taxon>
        <taxon>Actinomycetes</taxon>
        <taxon>Mycobacteriales</taxon>
        <taxon>Nocardiaceae</taxon>
        <taxon>Nocardia</taxon>
    </lineage>
</organism>
<protein>
    <submittedName>
        <fullName evidence="2">Alkaline shock response membrane anchor protein AmaP</fullName>
    </submittedName>
</protein>
<dbReference type="EMBL" id="JBHSAX010000006">
    <property type="protein sequence ID" value="MFC3961685.1"/>
    <property type="molecule type" value="Genomic_DNA"/>
</dbReference>
<keyword evidence="3" id="KW-1185">Reference proteome</keyword>